<dbReference type="RefSeq" id="XP_003283963.1">
    <property type="nucleotide sequence ID" value="XM_003283915.1"/>
</dbReference>
<dbReference type="EMBL" id="GL870956">
    <property type="protein sequence ID" value="EGC39516.1"/>
    <property type="molecule type" value="Genomic_DNA"/>
</dbReference>
<sequence>MKYYLIYLKDKIKNYFKIKGKKIITTIGIQLLFLSLIIGIIAPISIYLTNNEPSEYLDIVIDHLDMQYDPRNMTIFDNMTSTPNIFLNPHTQSTYSDGSLSPETTIQWHIANGYNVMFMTDHNDERGGIEAERIAKEKYSDKIIVIPGVEWTNCRCHLGLIGIREKVEKIKWPTNKEIKKLIDWVHSKGGFVILNHVPWSFWAGLDQPTMDEWLEMGIDFLEVVNQGTIDYQNILYCKKHNLRYVTGIDLHLYTKELSWTVFNIPEAKQLKPTDPISSVVPTLTEKIIISTLRNQSTQTSFIFDAKGSIIKANPKNSPTNPKFIFLSPWIYIGRFFHSFFEIEKGQYSFVAGSCTEQIVNIHSNQLFSLITWALILFLICQVLYLLLKELSKFILKKFNKKGNKEIKKEDFEKNFNDSVEREDSDSSTNSEDPLQKTKSTFYDDNDSDGL</sequence>
<dbReference type="GO" id="GO:0035312">
    <property type="term" value="F:5'-3' DNA exonuclease activity"/>
    <property type="evidence" value="ECO:0000318"/>
    <property type="project" value="GO_Central"/>
</dbReference>
<dbReference type="VEuPathDB" id="AmoebaDB:DICPUDRAFT_74921"/>
<feature type="transmembrane region" description="Helical" evidence="2">
    <location>
        <begin position="23"/>
        <end position="48"/>
    </location>
</feature>
<keyword evidence="2" id="KW-1133">Transmembrane helix</keyword>
<dbReference type="PANTHER" id="PTHR42924">
    <property type="entry name" value="EXONUCLEASE"/>
    <property type="match status" value="1"/>
</dbReference>
<dbReference type="OMA" id="LSPWIYI"/>
<feature type="transmembrane region" description="Helical" evidence="2">
    <location>
        <begin position="366"/>
        <end position="387"/>
    </location>
</feature>
<dbReference type="PANTHER" id="PTHR42924:SF3">
    <property type="entry name" value="POLYMERASE_HISTIDINOL PHOSPHATASE N-TERMINAL DOMAIN-CONTAINING PROTEIN"/>
    <property type="match status" value="1"/>
</dbReference>
<dbReference type="InterPro" id="IPR052018">
    <property type="entry name" value="PHP_domain"/>
</dbReference>
<keyword evidence="2" id="KW-0812">Transmembrane</keyword>
<keyword evidence="2" id="KW-0472">Membrane</keyword>
<dbReference type="FunCoup" id="F0Z948">
    <property type="interactions" value="1"/>
</dbReference>
<dbReference type="eggNOG" id="ENOG502RZ71">
    <property type="taxonomic scope" value="Eukaryota"/>
</dbReference>
<evidence type="ECO:0000256" key="2">
    <source>
        <dbReference type="SAM" id="Phobius"/>
    </source>
</evidence>
<feature type="domain" description="Polymerase/histidinol phosphatase N-terminal" evidence="3">
    <location>
        <begin position="87"/>
        <end position="155"/>
    </location>
</feature>
<protein>
    <recommendedName>
        <fullName evidence="3">Polymerase/histidinol phosphatase N-terminal domain-containing protein</fullName>
    </recommendedName>
</protein>
<dbReference type="InterPro" id="IPR003141">
    <property type="entry name" value="Pol/His_phosphatase_N"/>
</dbReference>
<proteinExistence type="predicted"/>
<dbReference type="SMART" id="SM00481">
    <property type="entry name" value="POLIIIAc"/>
    <property type="match status" value="1"/>
</dbReference>
<gene>
    <name evidence="4" type="ORF">DICPUDRAFT_74921</name>
</gene>
<name>F0Z948_DICPU</name>
<evidence type="ECO:0000256" key="1">
    <source>
        <dbReference type="SAM" id="MobiDB-lite"/>
    </source>
</evidence>
<dbReference type="SUPFAM" id="SSF89550">
    <property type="entry name" value="PHP domain-like"/>
    <property type="match status" value="1"/>
</dbReference>
<dbReference type="InParanoid" id="F0Z948"/>
<dbReference type="OrthoDB" id="16564at2759"/>
<evidence type="ECO:0000313" key="5">
    <source>
        <dbReference type="Proteomes" id="UP000001064"/>
    </source>
</evidence>
<organism evidence="4 5">
    <name type="scientific">Dictyostelium purpureum</name>
    <name type="common">Slime mold</name>
    <dbReference type="NCBI Taxonomy" id="5786"/>
    <lineage>
        <taxon>Eukaryota</taxon>
        <taxon>Amoebozoa</taxon>
        <taxon>Evosea</taxon>
        <taxon>Eumycetozoa</taxon>
        <taxon>Dictyostelia</taxon>
        <taxon>Dictyosteliales</taxon>
        <taxon>Dictyosteliaceae</taxon>
        <taxon>Dictyostelium</taxon>
    </lineage>
</organism>
<evidence type="ECO:0000259" key="3">
    <source>
        <dbReference type="SMART" id="SM00481"/>
    </source>
</evidence>
<dbReference type="GO" id="GO:0004534">
    <property type="term" value="F:5'-3' RNA exonuclease activity"/>
    <property type="evidence" value="ECO:0000318"/>
    <property type="project" value="GO_Central"/>
</dbReference>
<dbReference type="KEGG" id="dpp:DICPUDRAFT_74921"/>
<accession>F0Z948</accession>
<reference evidence="5" key="1">
    <citation type="journal article" date="2011" name="Genome Biol.">
        <title>Comparative genomics of the social amoebae Dictyostelium discoideum and Dictyostelium purpureum.</title>
        <authorList>
            <consortium name="US DOE Joint Genome Institute (JGI-PGF)"/>
            <person name="Sucgang R."/>
            <person name="Kuo A."/>
            <person name="Tian X."/>
            <person name="Salerno W."/>
            <person name="Parikh A."/>
            <person name="Feasley C.L."/>
            <person name="Dalin E."/>
            <person name="Tu H."/>
            <person name="Huang E."/>
            <person name="Barry K."/>
            <person name="Lindquist E."/>
            <person name="Shapiro H."/>
            <person name="Bruce D."/>
            <person name="Schmutz J."/>
            <person name="Salamov A."/>
            <person name="Fey P."/>
            <person name="Gaudet P."/>
            <person name="Anjard C."/>
            <person name="Babu M.M."/>
            <person name="Basu S."/>
            <person name="Bushmanova Y."/>
            <person name="van der Wel H."/>
            <person name="Katoh-Kurasawa M."/>
            <person name="Dinh C."/>
            <person name="Coutinho P.M."/>
            <person name="Saito T."/>
            <person name="Elias M."/>
            <person name="Schaap P."/>
            <person name="Kay R.R."/>
            <person name="Henrissat B."/>
            <person name="Eichinger L."/>
            <person name="Rivero F."/>
            <person name="Putnam N.H."/>
            <person name="West C.M."/>
            <person name="Loomis W.F."/>
            <person name="Chisholm R.L."/>
            <person name="Shaulsky G."/>
            <person name="Strassmann J.E."/>
            <person name="Queller D.C."/>
            <person name="Kuspa A."/>
            <person name="Grigoriev I.V."/>
        </authorList>
    </citation>
    <scope>NUCLEOTIDE SEQUENCE [LARGE SCALE GENOMIC DNA]</scope>
    <source>
        <strain evidence="5">QSDP1</strain>
    </source>
</reference>
<dbReference type="Proteomes" id="UP000001064">
    <property type="component" value="Unassembled WGS sequence"/>
</dbReference>
<dbReference type="AlphaFoldDB" id="F0Z948"/>
<keyword evidence="5" id="KW-1185">Reference proteome</keyword>
<dbReference type="GeneID" id="10509868"/>
<evidence type="ECO:0000313" key="4">
    <source>
        <dbReference type="EMBL" id="EGC39516.1"/>
    </source>
</evidence>
<dbReference type="Gene3D" id="3.20.20.140">
    <property type="entry name" value="Metal-dependent hydrolases"/>
    <property type="match status" value="1"/>
</dbReference>
<feature type="region of interest" description="Disordered" evidence="1">
    <location>
        <begin position="416"/>
        <end position="450"/>
    </location>
</feature>
<feature type="compositionally biased region" description="Polar residues" evidence="1">
    <location>
        <begin position="426"/>
        <end position="442"/>
    </location>
</feature>
<dbReference type="InterPro" id="IPR016195">
    <property type="entry name" value="Pol/histidinol_Pase-like"/>
</dbReference>